<evidence type="ECO:0000259" key="1">
    <source>
        <dbReference type="Pfam" id="PF13952"/>
    </source>
</evidence>
<reference evidence="4" key="2">
    <citation type="journal article" date="2024" name="Plant">
        <title>Genomic evolution and insights into agronomic trait innovations of Sesamum species.</title>
        <authorList>
            <person name="Miao H."/>
            <person name="Wang L."/>
            <person name="Qu L."/>
            <person name="Liu H."/>
            <person name="Sun Y."/>
            <person name="Le M."/>
            <person name="Wang Q."/>
            <person name="Wei S."/>
            <person name="Zheng Y."/>
            <person name="Lin W."/>
            <person name="Duan Y."/>
            <person name="Cao H."/>
            <person name="Xiong S."/>
            <person name="Wang X."/>
            <person name="Wei L."/>
            <person name="Li C."/>
            <person name="Ma Q."/>
            <person name="Ju M."/>
            <person name="Zhao R."/>
            <person name="Li G."/>
            <person name="Mu C."/>
            <person name="Tian Q."/>
            <person name="Mei H."/>
            <person name="Zhang T."/>
            <person name="Gao T."/>
            <person name="Zhang H."/>
        </authorList>
    </citation>
    <scope>NUCLEOTIDE SEQUENCE</scope>
    <source>
        <strain evidence="4">G02</strain>
    </source>
</reference>
<name>A0AAW2JI72_SESRA</name>
<evidence type="ECO:0000313" key="4">
    <source>
        <dbReference type="EMBL" id="KAL0293643.1"/>
    </source>
</evidence>
<gene>
    <name evidence="4" type="ORF">Sradi_6925900</name>
</gene>
<dbReference type="EMBL" id="JACGWJ010000288">
    <property type="protein sequence ID" value="KAL0293643.1"/>
    <property type="molecule type" value="Genomic_DNA"/>
</dbReference>
<feature type="domain" description="DUF4218" evidence="2">
    <location>
        <begin position="378"/>
        <end position="490"/>
    </location>
</feature>
<accession>A0AAW2JI72</accession>
<dbReference type="Pfam" id="PF13960">
    <property type="entry name" value="DUF4218"/>
    <property type="match status" value="1"/>
</dbReference>
<reference evidence="4" key="1">
    <citation type="submission" date="2020-06" db="EMBL/GenBank/DDBJ databases">
        <authorList>
            <person name="Li T."/>
            <person name="Hu X."/>
            <person name="Zhang T."/>
            <person name="Song X."/>
            <person name="Zhang H."/>
            <person name="Dai N."/>
            <person name="Sheng W."/>
            <person name="Hou X."/>
            <person name="Wei L."/>
        </authorList>
    </citation>
    <scope>NUCLEOTIDE SEQUENCE</scope>
    <source>
        <strain evidence="4">G02</strain>
        <tissue evidence="4">Leaf</tissue>
    </source>
</reference>
<dbReference type="InterPro" id="IPR025452">
    <property type="entry name" value="DUF4218"/>
</dbReference>
<dbReference type="Pfam" id="PF13963">
    <property type="entry name" value="Transpos_assoc"/>
    <property type="match status" value="1"/>
</dbReference>
<dbReference type="PANTHER" id="PTHR48258:SF15">
    <property type="entry name" value="OS02G0543900 PROTEIN"/>
    <property type="match status" value="1"/>
</dbReference>
<evidence type="ECO:0000259" key="3">
    <source>
        <dbReference type="Pfam" id="PF13963"/>
    </source>
</evidence>
<dbReference type="InterPro" id="IPR029480">
    <property type="entry name" value="Transpos_assoc"/>
</dbReference>
<dbReference type="InterPro" id="IPR025312">
    <property type="entry name" value="DUF4216"/>
</dbReference>
<dbReference type="Pfam" id="PF02992">
    <property type="entry name" value="Transposase_21"/>
    <property type="match status" value="1"/>
</dbReference>
<dbReference type="Pfam" id="PF13952">
    <property type="entry name" value="DUF4216"/>
    <property type="match status" value="1"/>
</dbReference>
<dbReference type="InterPro" id="IPR004242">
    <property type="entry name" value="Transposase_21"/>
</dbReference>
<feature type="domain" description="Transposase-associated" evidence="3">
    <location>
        <begin position="3"/>
        <end position="76"/>
    </location>
</feature>
<evidence type="ECO:0000259" key="2">
    <source>
        <dbReference type="Pfam" id="PF13960"/>
    </source>
</evidence>
<dbReference type="AlphaFoldDB" id="A0AAW2JI72"/>
<dbReference type="PANTHER" id="PTHR48258">
    <property type="entry name" value="DUF4218 DOMAIN-CONTAINING PROTEIN-RELATED"/>
    <property type="match status" value="1"/>
</dbReference>
<comment type="caution">
    <text evidence="4">The sequence shown here is derived from an EMBL/GenBank/DDBJ whole genome shotgun (WGS) entry which is preliminary data.</text>
</comment>
<feature type="domain" description="DUF4216" evidence="1">
    <location>
        <begin position="654"/>
        <end position="728"/>
    </location>
</feature>
<proteinExistence type="predicted"/>
<sequence>MDKSWIGVADRLSDEYVHGVANFLEFAFLGKEYGSRICCPCCKCRNRFSKTREDVTLHCLRDGFDHTYTNWTCHGEIYIPLHTSEDNEFSTNDHGDDMANMLRDAMGIPTTDGHMENDEHLNGADAETKSPKGPGNKIDVFLQPLVDELKELWHTGVPTYDAACGEMFQLHAGLLWTISDFPGYSNISGHRLRRDRVSFDGMMELSPKPMPLSEIELLQQLENVHTEYRKEDLKRRLETKGDKRKVKKRKLDESAETFWKKRSILFELPYWSGNLVRHNLDVMHIEKNVCENVLFTLLGVKGKTKDNINARKDLQVMNIRSSLHPIPRPSGEKLTVWGLKSHDNHILMQKLLPIAARRALPKNVVDVLIELSNFFRVLCSKVNSKLDLEKIQDRIVLTLCHLEKIFPPSFFDIMEHLPIHLAEEALLAGPVQFRWMYPIERYLSTLKRYVRNRAHPEGSIARGYLMEECMNFCSRYLNDVETKENRPPRNNDGDNNVGRGLYGGTRCIIDKDTLLKIHRYVLSNIDLVAPYREIHYATIKREKPRATPREIQHIHSQTFNVWFKSYVHNLRRATESNVSMELIALADGPIQHAKRYNACIVGGCRYRVKSKDIDKKTQCSGVVVNADTLSFASAKDLNPRCGTVSYYGVLKDILEIQYTKDTQFLMFECDWVDNEKGLKQDEFKFTLVNFNHLMYNKNLPTDEPFVLASQVQQVWYIPDPSEVDWNVVVTMTRRDNYDVYSTIEAEPHSRVQLDDNIPIRNEDVCWVREG</sequence>
<organism evidence="4">
    <name type="scientific">Sesamum radiatum</name>
    <name type="common">Black benniseed</name>
    <dbReference type="NCBI Taxonomy" id="300843"/>
    <lineage>
        <taxon>Eukaryota</taxon>
        <taxon>Viridiplantae</taxon>
        <taxon>Streptophyta</taxon>
        <taxon>Embryophyta</taxon>
        <taxon>Tracheophyta</taxon>
        <taxon>Spermatophyta</taxon>
        <taxon>Magnoliopsida</taxon>
        <taxon>eudicotyledons</taxon>
        <taxon>Gunneridae</taxon>
        <taxon>Pentapetalae</taxon>
        <taxon>asterids</taxon>
        <taxon>lamiids</taxon>
        <taxon>Lamiales</taxon>
        <taxon>Pedaliaceae</taxon>
        <taxon>Sesamum</taxon>
    </lineage>
</organism>
<evidence type="ECO:0008006" key="5">
    <source>
        <dbReference type="Google" id="ProtNLM"/>
    </source>
</evidence>
<protein>
    <recommendedName>
        <fullName evidence="5">Transposase</fullName>
    </recommendedName>
</protein>